<keyword evidence="3" id="KW-1185">Reference proteome</keyword>
<sequence length="250" mass="28034">MVTPGRWPHARHQPSDVDTCGKARHQPSDVDTCGRARHQRDTAGVQRYRWYRPQTAGVRADHHRHPAARWTRAAGLTVTQSGAAATPTERLDTSDVPPIPVEGSTPAFRRRYLWKGWLPAVYSWCPAILLVSATNRWCPRRPSPPPGSSMDDRGRPCSHPARRRRDTCGRARHQPSDVDTCGKARHQRYTAGVQRYRWYRPPIAGVCAHQQHHPAARWTRAAGLTVTQSGAAAGARETPEAIHEWSIRIA</sequence>
<protein>
    <submittedName>
        <fullName evidence="2">Uncharacterized protein</fullName>
    </submittedName>
</protein>
<feature type="compositionally biased region" description="Basic and acidic residues" evidence="1">
    <location>
        <begin position="166"/>
        <end position="180"/>
    </location>
</feature>
<feature type="compositionally biased region" description="Basic and acidic residues" evidence="1">
    <location>
        <begin position="13"/>
        <end position="34"/>
    </location>
</feature>
<feature type="region of interest" description="Disordered" evidence="1">
    <location>
        <begin position="138"/>
        <end position="180"/>
    </location>
</feature>
<accession>A0A1M6ATV9</accession>
<evidence type="ECO:0000313" key="2">
    <source>
        <dbReference type="EMBL" id="SHI39643.1"/>
    </source>
</evidence>
<evidence type="ECO:0000313" key="3">
    <source>
        <dbReference type="Proteomes" id="UP000184512"/>
    </source>
</evidence>
<gene>
    <name evidence="2" type="ORF">SAMN02745244_00268</name>
</gene>
<dbReference type="Proteomes" id="UP000184512">
    <property type="component" value="Unassembled WGS sequence"/>
</dbReference>
<dbReference type="EMBL" id="FQZG01000005">
    <property type="protein sequence ID" value="SHI39643.1"/>
    <property type="molecule type" value="Genomic_DNA"/>
</dbReference>
<proteinExistence type="predicted"/>
<feature type="region of interest" description="Disordered" evidence="1">
    <location>
        <begin position="78"/>
        <end position="98"/>
    </location>
</feature>
<organism evidence="2 3">
    <name type="scientific">Tessaracoccus bendigoensis DSM 12906</name>
    <dbReference type="NCBI Taxonomy" id="1123357"/>
    <lineage>
        <taxon>Bacteria</taxon>
        <taxon>Bacillati</taxon>
        <taxon>Actinomycetota</taxon>
        <taxon>Actinomycetes</taxon>
        <taxon>Propionibacteriales</taxon>
        <taxon>Propionibacteriaceae</taxon>
        <taxon>Tessaracoccus</taxon>
    </lineage>
</organism>
<reference evidence="2 3" key="1">
    <citation type="submission" date="2016-11" db="EMBL/GenBank/DDBJ databases">
        <authorList>
            <person name="Jaros S."/>
            <person name="Januszkiewicz K."/>
            <person name="Wedrychowicz H."/>
        </authorList>
    </citation>
    <scope>NUCLEOTIDE SEQUENCE [LARGE SCALE GENOMIC DNA]</scope>
    <source>
        <strain evidence="2 3">DSM 12906</strain>
    </source>
</reference>
<evidence type="ECO:0000256" key="1">
    <source>
        <dbReference type="SAM" id="MobiDB-lite"/>
    </source>
</evidence>
<dbReference type="AlphaFoldDB" id="A0A1M6ATV9"/>
<feature type="region of interest" description="Disordered" evidence="1">
    <location>
        <begin position="1"/>
        <end position="38"/>
    </location>
</feature>
<name>A0A1M6ATV9_9ACTN</name>